<evidence type="ECO:0000313" key="2">
    <source>
        <dbReference type="EMBL" id="OAF63267.1"/>
    </source>
</evidence>
<proteinExistence type="predicted"/>
<dbReference type="OrthoDB" id="5544375at2759"/>
<dbReference type="Proteomes" id="UP000077154">
    <property type="component" value="Unassembled WGS sequence"/>
</dbReference>
<dbReference type="eggNOG" id="ENOG502SDJV">
    <property type="taxonomic scope" value="Eukaryota"/>
</dbReference>
<sequence>MGSSPSKPASQAPSHVWQSETPVRFSQELVDSLQSSTETDSTRANILELHVQARVAEELKRLQARESSILAALLEAEKNDSAPDAATSAELSAGDTLRGLGRESVTKDVAKLRERLEQRKKMREVGELDEEVDRARGEVVRCLRGNDTRPLDCWREVKAFRKGVARLEGGWVEKVVR</sequence>
<evidence type="ECO:0000256" key="1">
    <source>
        <dbReference type="SAM" id="MobiDB-lite"/>
    </source>
</evidence>
<feature type="region of interest" description="Disordered" evidence="1">
    <location>
        <begin position="1"/>
        <end position="21"/>
    </location>
</feature>
<dbReference type="AlphaFoldDB" id="A0A177AMG6"/>
<organism evidence="2">
    <name type="scientific">Pseudogymnoascus destructans</name>
    <dbReference type="NCBI Taxonomy" id="655981"/>
    <lineage>
        <taxon>Eukaryota</taxon>
        <taxon>Fungi</taxon>
        <taxon>Dikarya</taxon>
        <taxon>Ascomycota</taxon>
        <taxon>Pezizomycotina</taxon>
        <taxon>Leotiomycetes</taxon>
        <taxon>Thelebolales</taxon>
        <taxon>Thelebolaceae</taxon>
        <taxon>Pseudogymnoascus</taxon>
    </lineage>
</organism>
<protein>
    <recommendedName>
        <fullName evidence="3">Altered inheritance of mitochondria protein 13, mitochondrial</fullName>
    </recommendedName>
</protein>
<dbReference type="Pfam" id="PF07956">
    <property type="entry name" value="DUF1690"/>
    <property type="match status" value="1"/>
</dbReference>
<gene>
    <name evidence="2" type="ORF">VC83_00023</name>
</gene>
<reference evidence="2" key="1">
    <citation type="submission" date="2016-03" db="EMBL/GenBank/DDBJ databases">
        <title>Updated assembly of Pseudogymnoascus destructans, the fungus causing white-nose syndrome of bats.</title>
        <authorList>
            <person name="Palmer J.M."/>
            <person name="Drees K.P."/>
            <person name="Foster J.T."/>
            <person name="Lindner D.L."/>
        </authorList>
    </citation>
    <scope>NUCLEOTIDE SEQUENCE [LARGE SCALE GENOMIC DNA]</scope>
    <source>
        <strain evidence="2">20631-21</strain>
    </source>
</reference>
<dbReference type="InterPro" id="IPR012471">
    <property type="entry name" value="DUF1690"/>
</dbReference>
<name>A0A177AMG6_9PEZI</name>
<evidence type="ECO:0008006" key="3">
    <source>
        <dbReference type="Google" id="ProtNLM"/>
    </source>
</evidence>
<feature type="compositionally biased region" description="Low complexity" evidence="1">
    <location>
        <begin position="1"/>
        <end position="14"/>
    </location>
</feature>
<dbReference type="VEuPathDB" id="FungiDB:GMDG_06907"/>
<dbReference type="RefSeq" id="XP_024328536.1">
    <property type="nucleotide sequence ID" value="XM_024463720.1"/>
</dbReference>
<accession>A0A177AMG6</accession>
<dbReference type="GeneID" id="36283122"/>
<dbReference type="EMBL" id="KV441386">
    <property type="protein sequence ID" value="OAF63267.1"/>
    <property type="molecule type" value="Genomic_DNA"/>
</dbReference>